<sequence>MTNKNVSELKQLILQLNNDTTSYLTEMKDLVSTIKQQQKLSIVSYFTYSFSISHQNDQDSLLIGTYHIQNLGNKLLSNPYICIKLSQDSPFTFSGKYVNKKSNLSITPDTWERLNEQTDKHEYWLKPISKKVIEPSEILSFPNFQVKWLPKESYAGSIFGFTYCDEFQEGIHAVNQIYVNGS</sequence>
<accession>A0ABV6KAH5</accession>
<evidence type="ECO:0000313" key="1">
    <source>
        <dbReference type="EMBL" id="MFC0470030.1"/>
    </source>
</evidence>
<dbReference type="EMBL" id="JBHLUX010000017">
    <property type="protein sequence ID" value="MFC0470030.1"/>
    <property type="molecule type" value="Genomic_DNA"/>
</dbReference>
<organism evidence="1 2">
    <name type="scientific">Halalkalibacter kiskunsagensis</name>
    <dbReference type="NCBI Taxonomy" id="1548599"/>
    <lineage>
        <taxon>Bacteria</taxon>
        <taxon>Bacillati</taxon>
        <taxon>Bacillota</taxon>
        <taxon>Bacilli</taxon>
        <taxon>Bacillales</taxon>
        <taxon>Bacillaceae</taxon>
        <taxon>Halalkalibacter</taxon>
    </lineage>
</organism>
<gene>
    <name evidence="1" type="ORF">ACFFHM_05690</name>
</gene>
<proteinExistence type="predicted"/>
<name>A0ABV6KAH5_9BACI</name>
<evidence type="ECO:0008006" key="3">
    <source>
        <dbReference type="Google" id="ProtNLM"/>
    </source>
</evidence>
<comment type="caution">
    <text evidence="1">The sequence shown here is derived from an EMBL/GenBank/DDBJ whole genome shotgun (WGS) entry which is preliminary data.</text>
</comment>
<keyword evidence="2" id="KW-1185">Reference proteome</keyword>
<dbReference type="Proteomes" id="UP001589838">
    <property type="component" value="Unassembled WGS sequence"/>
</dbReference>
<protein>
    <recommendedName>
        <fullName evidence="3">Pyridoxamine 5'-phosphate oxidase putative domain-containing protein</fullName>
    </recommendedName>
</protein>
<reference evidence="1 2" key="1">
    <citation type="submission" date="2024-09" db="EMBL/GenBank/DDBJ databases">
        <authorList>
            <person name="Sun Q."/>
            <person name="Mori K."/>
        </authorList>
    </citation>
    <scope>NUCLEOTIDE SEQUENCE [LARGE SCALE GENOMIC DNA]</scope>
    <source>
        <strain evidence="1 2">NCAIM B.02610</strain>
    </source>
</reference>
<evidence type="ECO:0000313" key="2">
    <source>
        <dbReference type="Proteomes" id="UP001589838"/>
    </source>
</evidence>
<dbReference type="RefSeq" id="WP_335961305.1">
    <property type="nucleotide sequence ID" value="NZ_JAXBLX010000016.1"/>
</dbReference>